<gene>
    <name evidence="1" type="ORF">PPL_01463</name>
</gene>
<dbReference type="EMBL" id="ADBJ01000007">
    <property type="protein sequence ID" value="EFA85506.1"/>
    <property type="molecule type" value="Genomic_DNA"/>
</dbReference>
<evidence type="ECO:0000313" key="2">
    <source>
        <dbReference type="Proteomes" id="UP000001396"/>
    </source>
</evidence>
<dbReference type="RefSeq" id="XP_020437614.1">
    <property type="nucleotide sequence ID" value="XM_020572471.1"/>
</dbReference>
<dbReference type="InParanoid" id="D3AZC3"/>
<dbReference type="GeneID" id="31356991"/>
<name>D3AZC3_HETP5</name>
<dbReference type="Proteomes" id="UP000001396">
    <property type="component" value="Unassembled WGS sequence"/>
</dbReference>
<accession>D3AZC3</accession>
<dbReference type="AlphaFoldDB" id="D3AZC3"/>
<reference evidence="1 2" key="1">
    <citation type="journal article" date="2011" name="Genome Res.">
        <title>Phylogeny-wide analysis of social amoeba genomes highlights ancient origins for complex intercellular communication.</title>
        <authorList>
            <person name="Heidel A.J."/>
            <person name="Lawal H.M."/>
            <person name="Felder M."/>
            <person name="Schilde C."/>
            <person name="Helps N.R."/>
            <person name="Tunggal B."/>
            <person name="Rivero F."/>
            <person name="John U."/>
            <person name="Schleicher M."/>
            <person name="Eichinger L."/>
            <person name="Platzer M."/>
            <person name="Noegel A.A."/>
            <person name="Schaap P."/>
            <person name="Gloeckner G."/>
        </authorList>
    </citation>
    <scope>NUCLEOTIDE SEQUENCE [LARGE SCALE GENOMIC DNA]</scope>
    <source>
        <strain evidence="2">ATCC 26659 / Pp 5 / PN500</strain>
    </source>
</reference>
<proteinExistence type="predicted"/>
<protein>
    <submittedName>
        <fullName evidence="1">Uncharacterized protein</fullName>
    </submittedName>
</protein>
<organism evidence="1 2">
    <name type="scientific">Heterostelium pallidum (strain ATCC 26659 / Pp 5 / PN500)</name>
    <name type="common">Cellular slime mold</name>
    <name type="synonym">Polysphondylium pallidum</name>
    <dbReference type="NCBI Taxonomy" id="670386"/>
    <lineage>
        <taxon>Eukaryota</taxon>
        <taxon>Amoebozoa</taxon>
        <taxon>Evosea</taxon>
        <taxon>Eumycetozoa</taxon>
        <taxon>Dictyostelia</taxon>
        <taxon>Acytosteliales</taxon>
        <taxon>Acytosteliaceae</taxon>
        <taxon>Heterostelium</taxon>
    </lineage>
</organism>
<sequence length="48" mass="4796">MNNAGDIVASGGGGGGVATGVCSALLWTSVSSRYVPAGDRLPDERSTW</sequence>
<keyword evidence="2" id="KW-1185">Reference proteome</keyword>
<comment type="caution">
    <text evidence="1">The sequence shown here is derived from an EMBL/GenBank/DDBJ whole genome shotgun (WGS) entry which is preliminary data.</text>
</comment>
<evidence type="ECO:0000313" key="1">
    <source>
        <dbReference type="EMBL" id="EFA85506.1"/>
    </source>
</evidence>